<dbReference type="eggNOG" id="ENOG5033XF7">
    <property type="taxonomic scope" value="Bacteria"/>
</dbReference>
<dbReference type="EMBL" id="JPRH01000007">
    <property type="protein sequence ID" value="KFF11269.1"/>
    <property type="molecule type" value="Genomic_DNA"/>
</dbReference>
<protein>
    <submittedName>
        <fullName evidence="1">Uncharacterized protein</fullName>
    </submittedName>
</protein>
<keyword evidence="2" id="KW-1185">Reference proteome</keyword>
<organism evidence="1 2">
    <name type="scientific">Chryseobacterium soli</name>
    <dbReference type="NCBI Taxonomy" id="445961"/>
    <lineage>
        <taxon>Bacteria</taxon>
        <taxon>Pseudomonadati</taxon>
        <taxon>Bacteroidota</taxon>
        <taxon>Flavobacteriia</taxon>
        <taxon>Flavobacteriales</taxon>
        <taxon>Weeksellaceae</taxon>
        <taxon>Chryseobacterium group</taxon>
        <taxon>Chryseobacterium</taxon>
    </lineage>
</organism>
<evidence type="ECO:0000313" key="2">
    <source>
        <dbReference type="Proteomes" id="UP000028705"/>
    </source>
</evidence>
<dbReference type="AlphaFoldDB" id="A0A086A3K5"/>
<proteinExistence type="predicted"/>
<sequence>MKPNNIFKRIMTGIALIFGFLSYSQVGLGTPTPHPSSDLDLGADNKALYLNRVSNTTVINDPQPGMLVFDTSEHCVKAYQDDPPKWSGCLDSASGTVSGFTCSSASFTPATATQGAAYTGTLTIPYTGGNGGTYTAQSFTQNGLTFTLTAGNFSIGTGNLVYNINGIPIASGTTSVNIMAGGQSCNGLTLNVNP</sequence>
<gene>
    <name evidence="1" type="ORF">IW15_16065</name>
</gene>
<accession>A0A086A3K5</accession>
<reference evidence="1 2" key="1">
    <citation type="submission" date="2014-07" db="EMBL/GenBank/DDBJ databases">
        <title>Genome of Chryseobacterium soli DSM 19298.</title>
        <authorList>
            <person name="Stropko S.J."/>
            <person name="Pipes S.E."/>
            <person name="Newman J."/>
        </authorList>
    </citation>
    <scope>NUCLEOTIDE SEQUENCE [LARGE SCALE GENOMIC DNA]</scope>
    <source>
        <strain evidence="1 2">DSM 19298</strain>
    </source>
</reference>
<evidence type="ECO:0000313" key="1">
    <source>
        <dbReference type="EMBL" id="KFF11269.1"/>
    </source>
</evidence>
<name>A0A086A3K5_9FLAO</name>
<dbReference type="STRING" id="445961.IW15_16065"/>
<dbReference type="Proteomes" id="UP000028705">
    <property type="component" value="Unassembled WGS sequence"/>
</dbReference>
<comment type="caution">
    <text evidence="1">The sequence shown here is derived from an EMBL/GenBank/DDBJ whole genome shotgun (WGS) entry which is preliminary data.</text>
</comment>